<feature type="binding site" evidence="8">
    <location>
        <position position="78"/>
    </location>
    <ligand>
        <name>NADP(+)</name>
        <dbReference type="ChEBI" id="CHEBI:58349"/>
    </ligand>
</feature>
<dbReference type="PANTHER" id="PTHR21089:SF1">
    <property type="entry name" value="BIFUNCTIONAL 3-DEHYDROQUINATE DEHYDRATASE_SHIKIMATE DEHYDROGENASE, CHLOROPLASTIC"/>
    <property type="match status" value="1"/>
</dbReference>
<accession>A0ABU9XEE9</accession>
<dbReference type="InterPro" id="IPR022893">
    <property type="entry name" value="Shikimate_DH_fam"/>
</dbReference>
<dbReference type="Pfam" id="PF01488">
    <property type="entry name" value="Shikimate_DH"/>
    <property type="match status" value="1"/>
</dbReference>
<comment type="similarity">
    <text evidence="8">Belongs to the shikimate dehydrogenase family.</text>
</comment>
<dbReference type="HAMAP" id="MF_00222">
    <property type="entry name" value="Shikimate_DH_AroE"/>
    <property type="match status" value="1"/>
</dbReference>
<protein>
    <recommendedName>
        <fullName evidence="2 8">Shikimate dehydrogenase (NADP(+))</fullName>
        <shortName evidence="8">SDH</shortName>
        <ecNumber evidence="2 8">1.1.1.25</ecNumber>
    </recommendedName>
</protein>
<evidence type="ECO:0000313" key="13">
    <source>
        <dbReference type="Proteomes" id="UP001444625"/>
    </source>
</evidence>
<dbReference type="InterPro" id="IPR006151">
    <property type="entry name" value="Shikm_DH/Glu-tRNA_Rdtase"/>
</dbReference>
<evidence type="ECO:0000256" key="7">
    <source>
        <dbReference type="ARBA" id="ARBA00049442"/>
    </source>
</evidence>
<evidence type="ECO:0000256" key="6">
    <source>
        <dbReference type="ARBA" id="ARBA00023141"/>
    </source>
</evidence>
<dbReference type="RefSeq" id="WP_345823388.1">
    <property type="nucleotide sequence ID" value="NZ_JBDIML010000001.1"/>
</dbReference>
<keyword evidence="5 8" id="KW-0560">Oxidoreductase</keyword>
<evidence type="ECO:0000256" key="3">
    <source>
        <dbReference type="ARBA" id="ARBA00022605"/>
    </source>
</evidence>
<evidence type="ECO:0000256" key="5">
    <source>
        <dbReference type="ARBA" id="ARBA00023002"/>
    </source>
</evidence>
<feature type="binding site" evidence="8">
    <location>
        <position position="221"/>
    </location>
    <ligand>
        <name>NADP(+)</name>
        <dbReference type="ChEBI" id="CHEBI:58349"/>
    </ligand>
</feature>
<feature type="domain" description="Quinate/shikimate 5-dehydrogenase/glutamyl-tRNA reductase" evidence="9">
    <location>
        <begin position="118"/>
        <end position="195"/>
    </location>
</feature>
<dbReference type="SUPFAM" id="SSF51735">
    <property type="entry name" value="NAD(P)-binding Rossmann-fold domains"/>
    <property type="match status" value="1"/>
</dbReference>
<proteinExistence type="inferred from homology"/>
<dbReference type="Proteomes" id="UP001444625">
    <property type="component" value="Unassembled WGS sequence"/>
</dbReference>
<feature type="binding site" evidence="8">
    <location>
        <position position="223"/>
    </location>
    <ligand>
        <name>shikimate</name>
        <dbReference type="ChEBI" id="CHEBI:36208"/>
    </ligand>
</feature>
<name>A0ABU9XEE9_9BACI</name>
<dbReference type="Gene3D" id="3.40.50.10860">
    <property type="entry name" value="Leucine Dehydrogenase, chain A, domain 1"/>
    <property type="match status" value="1"/>
</dbReference>
<sequence length="279" mass="31686">MDYPLALIGYPIQHSLSPWIHRTFLEETDLKGNYTIEEIFPARFESEIQYLLDKGYVGFNVTLPFKQKIIPLLDELDDNAKQIGAVNTVVKRNNRLIGYNTDGIGYIRTLEQYYPEFMKNKEKHILIIGAGGAARGIYFALNQFGFQSIDITNRTTENALEIVKGKAAKTYSEVISLSKAQENLKKYDLIIQTTSVGMKPNTEQSPLQLHNLKDSVIVSDILYQPIWTNFIKDAVAQGARIHLGHTMLLNQAQYAFEIWTGKQPSIKGMDQKLKQILEG</sequence>
<evidence type="ECO:0000256" key="8">
    <source>
        <dbReference type="HAMAP-Rule" id="MF_00222"/>
    </source>
</evidence>
<dbReference type="Pfam" id="PF18317">
    <property type="entry name" value="SDH_C"/>
    <property type="match status" value="1"/>
</dbReference>
<feature type="binding site" evidence="8">
    <location>
        <begin position="129"/>
        <end position="133"/>
    </location>
    <ligand>
        <name>NADP(+)</name>
        <dbReference type="ChEBI" id="CHEBI:58349"/>
    </ligand>
</feature>
<dbReference type="Gene3D" id="3.40.50.720">
    <property type="entry name" value="NAD(P)-binding Rossmann-like Domain"/>
    <property type="match status" value="1"/>
</dbReference>
<feature type="binding site" evidence="8">
    <location>
        <begin position="15"/>
        <end position="17"/>
    </location>
    <ligand>
        <name>shikimate</name>
        <dbReference type="ChEBI" id="CHEBI:36208"/>
    </ligand>
</feature>
<feature type="domain" description="SDH C-terminal" evidence="11">
    <location>
        <begin position="244"/>
        <end position="273"/>
    </location>
</feature>
<evidence type="ECO:0000259" key="10">
    <source>
        <dbReference type="Pfam" id="PF08501"/>
    </source>
</evidence>
<keyword evidence="13" id="KW-1185">Reference proteome</keyword>
<dbReference type="InterPro" id="IPR013708">
    <property type="entry name" value="Shikimate_DH-bd_N"/>
</dbReference>
<comment type="function">
    <text evidence="8">Involved in the biosynthesis of the chorismate, which leads to the biosynthesis of aromatic amino acids. Catalyzes the reversible NADPH linked reduction of 3-dehydroshikimate (DHSA) to yield shikimate (SA).</text>
</comment>
<feature type="domain" description="Shikimate dehydrogenase substrate binding N-terminal" evidence="10">
    <location>
        <begin position="7"/>
        <end position="89"/>
    </location>
</feature>
<comment type="catalytic activity">
    <reaction evidence="7 8">
        <text>shikimate + NADP(+) = 3-dehydroshikimate + NADPH + H(+)</text>
        <dbReference type="Rhea" id="RHEA:17737"/>
        <dbReference type="ChEBI" id="CHEBI:15378"/>
        <dbReference type="ChEBI" id="CHEBI:16630"/>
        <dbReference type="ChEBI" id="CHEBI:36208"/>
        <dbReference type="ChEBI" id="CHEBI:57783"/>
        <dbReference type="ChEBI" id="CHEBI:58349"/>
        <dbReference type="EC" id="1.1.1.25"/>
    </reaction>
</comment>
<gene>
    <name evidence="8 12" type="primary">aroE</name>
    <name evidence="12" type="ORF">ABC228_01845</name>
</gene>
<reference evidence="12 13" key="1">
    <citation type="submission" date="2024-05" db="EMBL/GenBank/DDBJ databases">
        <authorList>
            <person name="Haq I."/>
            <person name="Ullah Z."/>
            <person name="Ahmad R."/>
            <person name="Li M."/>
            <person name="Tong Y."/>
        </authorList>
    </citation>
    <scope>NUCLEOTIDE SEQUENCE [LARGE SCALE GENOMIC DNA]</scope>
    <source>
        <strain evidence="12 13">16A2E</strain>
    </source>
</reference>
<evidence type="ECO:0000313" key="12">
    <source>
        <dbReference type="EMBL" id="MEN2765918.1"/>
    </source>
</evidence>
<dbReference type="InterPro" id="IPR046346">
    <property type="entry name" value="Aminoacid_DH-like_N_sf"/>
</dbReference>
<organism evidence="12 13">
    <name type="scientific">Ornithinibacillus xuwenensis</name>
    <dbReference type="NCBI Taxonomy" id="3144668"/>
    <lineage>
        <taxon>Bacteria</taxon>
        <taxon>Bacillati</taxon>
        <taxon>Bacillota</taxon>
        <taxon>Bacilli</taxon>
        <taxon>Bacillales</taxon>
        <taxon>Bacillaceae</taxon>
        <taxon>Ornithinibacillus</taxon>
    </lineage>
</organism>
<comment type="caution">
    <text evidence="8">Lacks conserved residue(s) required for the propagation of feature annotation.</text>
</comment>
<comment type="subunit">
    <text evidence="8">Homodimer.</text>
</comment>
<feature type="active site" description="Proton acceptor" evidence="8">
    <location>
        <position position="66"/>
    </location>
</feature>
<feature type="binding site" evidence="8">
    <location>
        <position position="87"/>
    </location>
    <ligand>
        <name>shikimate</name>
        <dbReference type="ChEBI" id="CHEBI:36208"/>
    </ligand>
</feature>
<dbReference type="InterPro" id="IPR036291">
    <property type="entry name" value="NAD(P)-bd_dom_sf"/>
</dbReference>
<dbReference type="PANTHER" id="PTHR21089">
    <property type="entry name" value="SHIKIMATE DEHYDROGENASE"/>
    <property type="match status" value="1"/>
</dbReference>
<evidence type="ECO:0000259" key="9">
    <source>
        <dbReference type="Pfam" id="PF01488"/>
    </source>
</evidence>
<dbReference type="GO" id="GO:0004764">
    <property type="term" value="F:shikimate 3-dehydrogenase (NADP+) activity"/>
    <property type="evidence" value="ECO:0007669"/>
    <property type="project" value="UniProtKB-EC"/>
</dbReference>
<keyword evidence="3 8" id="KW-0028">Amino-acid biosynthesis</keyword>
<evidence type="ECO:0000256" key="1">
    <source>
        <dbReference type="ARBA" id="ARBA00004871"/>
    </source>
</evidence>
<keyword evidence="6 8" id="KW-0057">Aromatic amino acid biosynthesis</keyword>
<dbReference type="EC" id="1.1.1.25" evidence="2 8"/>
<feature type="binding site" evidence="8">
    <location>
        <position position="244"/>
    </location>
    <ligand>
        <name>NADP(+)</name>
        <dbReference type="ChEBI" id="CHEBI:58349"/>
    </ligand>
</feature>
<dbReference type="EMBL" id="JBDIML010000001">
    <property type="protein sequence ID" value="MEN2765918.1"/>
    <property type="molecule type" value="Genomic_DNA"/>
</dbReference>
<feature type="binding site" evidence="8">
    <location>
        <position position="251"/>
    </location>
    <ligand>
        <name>shikimate</name>
        <dbReference type="ChEBI" id="CHEBI:36208"/>
    </ligand>
</feature>
<dbReference type="InterPro" id="IPR011342">
    <property type="entry name" value="Shikimate_DH"/>
</dbReference>
<comment type="caution">
    <text evidence="12">The sequence shown here is derived from an EMBL/GenBank/DDBJ whole genome shotgun (WGS) entry which is preliminary data.</text>
</comment>
<evidence type="ECO:0000259" key="11">
    <source>
        <dbReference type="Pfam" id="PF18317"/>
    </source>
</evidence>
<feature type="binding site" evidence="8">
    <location>
        <position position="102"/>
    </location>
    <ligand>
        <name>shikimate</name>
        <dbReference type="ChEBI" id="CHEBI:36208"/>
    </ligand>
</feature>
<comment type="pathway">
    <text evidence="1 8">Metabolic intermediate biosynthesis; chorismate biosynthesis; chorismate from D-erythrose 4-phosphate and phosphoenolpyruvate: step 4/7.</text>
</comment>
<dbReference type="CDD" id="cd01065">
    <property type="entry name" value="NAD_bind_Shikimate_DH"/>
    <property type="match status" value="1"/>
</dbReference>
<evidence type="ECO:0000256" key="2">
    <source>
        <dbReference type="ARBA" id="ARBA00012962"/>
    </source>
</evidence>
<evidence type="ECO:0000256" key="4">
    <source>
        <dbReference type="ARBA" id="ARBA00022857"/>
    </source>
</evidence>
<keyword evidence="4 8" id="KW-0521">NADP</keyword>
<feature type="binding site" evidence="8">
    <location>
        <position position="62"/>
    </location>
    <ligand>
        <name>shikimate</name>
        <dbReference type="ChEBI" id="CHEBI:36208"/>
    </ligand>
</feature>
<dbReference type="InterPro" id="IPR041121">
    <property type="entry name" value="SDH_C"/>
</dbReference>
<dbReference type="Pfam" id="PF08501">
    <property type="entry name" value="Shikimate_dh_N"/>
    <property type="match status" value="1"/>
</dbReference>
<dbReference type="NCBIfam" id="TIGR00507">
    <property type="entry name" value="aroE"/>
    <property type="match status" value="1"/>
</dbReference>
<dbReference type="SUPFAM" id="SSF53223">
    <property type="entry name" value="Aminoacid dehydrogenase-like, N-terminal domain"/>
    <property type="match status" value="1"/>
</dbReference>